<accession>A0ABD0M4Y2</accession>
<evidence type="ECO:0000256" key="6">
    <source>
        <dbReference type="ARBA" id="ARBA00023136"/>
    </source>
</evidence>
<comment type="caution">
    <text evidence="11">The sequence shown here is derived from an EMBL/GenBank/DDBJ whole genome shotgun (WGS) entry which is preliminary data.</text>
</comment>
<evidence type="ECO:0000313" key="12">
    <source>
        <dbReference type="Proteomes" id="UP001519460"/>
    </source>
</evidence>
<feature type="binding site" evidence="8">
    <location>
        <position position="33"/>
    </location>
    <ligand>
        <name>Na(+)</name>
        <dbReference type="ChEBI" id="CHEBI:29101"/>
        <label>1</label>
    </ligand>
</feature>
<feature type="binding site" evidence="8">
    <location>
        <position position="26"/>
    </location>
    <ligand>
        <name>Na(+)</name>
        <dbReference type="ChEBI" id="CHEBI:29101"/>
        <label>1</label>
    </ligand>
</feature>
<dbReference type="InterPro" id="IPR000175">
    <property type="entry name" value="Na/ntran_symport"/>
</dbReference>
<feature type="transmembrane region" description="Helical" evidence="10">
    <location>
        <begin position="229"/>
        <end position="254"/>
    </location>
</feature>
<evidence type="ECO:0000256" key="4">
    <source>
        <dbReference type="ARBA" id="ARBA00022692"/>
    </source>
</evidence>
<keyword evidence="5 10" id="KW-1133">Transmembrane helix</keyword>
<evidence type="ECO:0000256" key="9">
    <source>
        <dbReference type="RuleBase" id="RU003732"/>
    </source>
</evidence>
<dbReference type="PANTHER" id="PTHR11616">
    <property type="entry name" value="SODIUM/CHLORIDE DEPENDENT TRANSPORTER"/>
    <property type="match status" value="1"/>
</dbReference>
<feature type="binding site" evidence="8">
    <location>
        <position position="300"/>
    </location>
    <ligand>
        <name>Na(+)</name>
        <dbReference type="ChEBI" id="CHEBI:29101"/>
        <label>1</label>
    </ligand>
</feature>
<feature type="transmembrane region" description="Helical" evidence="10">
    <location>
        <begin position="189"/>
        <end position="209"/>
    </location>
</feature>
<keyword evidence="3 9" id="KW-0813">Transport</keyword>
<feature type="binding site" evidence="8">
    <location>
        <position position="28"/>
    </location>
    <ligand>
        <name>Na(+)</name>
        <dbReference type="ChEBI" id="CHEBI:29101"/>
        <label>1</label>
    </ligand>
</feature>
<evidence type="ECO:0000256" key="10">
    <source>
        <dbReference type="SAM" id="Phobius"/>
    </source>
</evidence>
<name>A0ABD0M4Y2_9CAEN</name>
<dbReference type="InterPro" id="IPR037272">
    <property type="entry name" value="SNS_sf"/>
</dbReference>
<feature type="transmembrane region" description="Helical" evidence="10">
    <location>
        <begin position="405"/>
        <end position="430"/>
    </location>
</feature>
<keyword evidence="8" id="KW-0479">Metal-binding</keyword>
<protein>
    <recommendedName>
        <fullName evidence="9">Transporter</fullName>
    </recommendedName>
</protein>
<keyword evidence="7" id="KW-0325">Glycoprotein</keyword>
<gene>
    <name evidence="11" type="ORF">BaRGS_00002025</name>
</gene>
<evidence type="ECO:0000256" key="8">
    <source>
        <dbReference type="PIRSR" id="PIRSR600175-1"/>
    </source>
</evidence>
<evidence type="ECO:0000256" key="5">
    <source>
        <dbReference type="ARBA" id="ARBA00022989"/>
    </source>
</evidence>
<dbReference type="GO" id="GO:0016020">
    <property type="term" value="C:membrane"/>
    <property type="evidence" value="ECO:0007669"/>
    <property type="project" value="UniProtKB-SubCell"/>
</dbReference>
<feature type="transmembrane region" description="Helical" evidence="10">
    <location>
        <begin position="362"/>
        <end position="384"/>
    </location>
</feature>
<dbReference type="SUPFAM" id="SSF161070">
    <property type="entry name" value="SNF-like"/>
    <property type="match status" value="1"/>
</dbReference>
<feature type="transmembrane region" description="Helical" evidence="10">
    <location>
        <begin position="20"/>
        <end position="38"/>
    </location>
</feature>
<dbReference type="PANTHER" id="PTHR11616:SF321">
    <property type="entry name" value="SODIUM-DEPENDENT NUTRIENT AMINO ACID TRANSPORTER 1-RELATED"/>
    <property type="match status" value="1"/>
</dbReference>
<feature type="transmembrane region" description="Helical" evidence="10">
    <location>
        <begin position="50"/>
        <end position="71"/>
    </location>
</feature>
<feature type="binding site" evidence="8">
    <location>
        <position position="304"/>
    </location>
    <ligand>
        <name>Na(+)</name>
        <dbReference type="ChEBI" id="CHEBI:29101"/>
        <label>1</label>
    </ligand>
</feature>
<keyword evidence="9" id="KW-0769">Symport</keyword>
<dbReference type="PRINTS" id="PR00176">
    <property type="entry name" value="NANEUSMPORT"/>
</dbReference>
<keyword evidence="8" id="KW-0915">Sodium</keyword>
<feature type="transmembrane region" description="Helical" evidence="10">
    <location>
        <begin position="442"/>
        <end position="460"/>
    </location>
</feature>
<comment type="similarity">
    <text evidence="2 9">Belongs to the sodium:neurotransmitter symporter (SNF) (TC 2.A.22) family.</text>
</comment>
<evidence type="ECO:0000256" key="2">
    <source>
        <dbReference type="ARBA" id="ARBA00006459"/>
    </source>
</evidence>
<evidence type="ECO:0000313" key="11">
    <source>
        <dbReference type="EMBL" id="KAK7506550.1"/>
    </source>
</evidence>
<evidence type="ECO:0000256" key="3">
    <source>
        <dbReference type="ARBA" id="ARBA00022448"/>
    </source>
</evidence>
<dbReference type="EMBL" id="JACVVK020000006">
    <property type="protein sequence ID" value="KAK7506550.1"/>
    <property type="molecule type" value="Genomic_DNA"/>
</dbReference>
<organism evidence="11 12">
    <name type="scientific">Batillaria attramentaria</name>
    <dbReference type="NCBI Taxonomy" id="370345"/>
    <lineage>
        <taxon>Eukaryota</taxon>
        <taxon>Metazoa</taxon>
        <taxon>Spiralia</taxon>
        <taxon>Lophotrochozoa</taxon>
        <taxon>Mollusca</taxon>
        <taxon>Gastropoda</taxon>
        <taxon>Caenogastropoda</taxon>
        <taxon>Sorbeoconcha</taxon>
        <taxon>Cerithioidea</taxon>
        <taxon>Batillariidae</taxon>
        <taxon>Batillaria</taxon>
    </lineage>
</organism>
<comment type="subcellular location">
    <subcellularLocation>
        <location evidence="1">Membrane</location>
        <topology evidence="1">Multi-pass membrane protein</topology>
    </subcellularLocation>
</comment>
<feature type="binding site" evidence="8">
    <location>
        <position position="235"/>
    </location>
    <ligand>
        <name>Na(+)</name>
        <dbReference type="ChEBI" id="CHEBI:29101"/>
        <label>1</label>
    </ligand>
</feature>
<feature type="binding site" evidence="8">
    <location>
        <position position="29"/>
    </location>
    <ligand>
        <name>Na(+)</name>
        <dbReference type="ChEBI" id="CHEBI:29101"/>
        <label>1</label>
    </ligand>
</feature>
<dbReference type="Proteomes" id="UP001519460">
    <property type="component" value="Unassembled WGS sequence"/>
</dbReference>
<sequence length="548" mass="61451">MDNRATEAPKREQWSRHMEFILTLVGYAVGLGNLWRFPYLCYKNGGGAFLLPYLLCLFLLGIPLFALETAFGQYGGYGPTRIWSINPAFKGVGLAMLVITLVISPYYGVVISWGVYYLVESISFKLPWTRCSHCSCLLFDYKNYTMDQIFNRTRINCSLYEGPVRPVTEYYFQVKVLASTDSIENLGEVRWHLTLCSLLGWTFVFLTLFKGIQSLSKTSPDCWTLRDAILVPIINSLTSIFAGFVVFAALGHLATLQHVAVEHIVDSGPGLAFIAYPSALSMMSLPAFWSALFFLLFVLLGLSSQFSLVQMLNTVALDEFPALMATSTRRLLCCLAICFSGFILGLPFLTQGGHSLLDLVDASIVGIPLLVVALFELIGLIHIYGYKNFARDVTCMTGTRPTMFFPCWVIISPLMIMALIVMSCVVYEPWTSRGYPYWAEGVYWGIVVAATIPIPVYFLYRVWPRTWPLRNGFCQHIKSCMQSQPEYQQKRLEQFMIGPCPLPLQECNSAHNTVSAGSQQREQPTDNAVDEDDIYVNNFSSLSAGALL</sequence>
<reference evidence="11 12" key="1">
    <citation type="journal article" date="2023" name="Sci. Data">
        <title>Genome assembly of the Korean intertidal mud-creeper Batillaria attramentaria.</title>
        <authorList>
            <person name="Patra A.K."/>
            <person name="Ho P.T."/>
            <person name="Jun S."/>
            <person name="Lee S.J."/>
            <person name="Kim Y."/>
            <person name="Won Y.J."/>
        </authorList>
    </citation>
    <scope>NUCLEOTIDE SEQUENCE [LARGE SCALE GENOMIC DNA]</scope>
    <source>
        <strain evidence="11">Wonlab-2016</strain>
    </source>
</reference>
<dbReference type="AlphaFoldDB" id="A0ABD0M4Y2"/>
<dbReference type="Pfam" id="PF00209">
    <property type="entry name" value="SNF"/>
    <property type="match status" value="2"/>
</dbReference>
<dbReference type="PROSITE" id="PS00610">
    <property type="entry name" value="NA_NEUROTRAN_SYMP_1"/>
    <property type="match status" value="1"/>
</dbReference>
<feature type="transmembrane region" description="Helical" evidence="10">
    <location>
        <begin position="274"/>
        <end position="302"/>
    </location>
</feature>
<evidence type="ECO:0000256" key="7">
    <source>
        <dbReference type="ARBA" id="ARBA00023180"/>
    </source>
</evidence>
<keyword evidence="12" id="KW-1185">Reference proteome</keyword>
<feature type="transmembrane region" description="Helical" evidence="10">
    <location>
        <begin position="92"/>
        <end position="119"/>
    </location>
</feature>
<feature type="transmembrane region" description="Helical" evidence="10">
    <location>
        <begin position="331"/>
        <end position="350"/>
    </location>
</feature>
<keyword evidence="4 9" id="KW-0812">Transmembrane</keyword>
<dbReference type="GO" id="GO:0015293">
    <property type="term" value="F:symporter activity"/>
    <property type="evidence" value="ECO:0007669"/>
    <property type="project" value="UniProtKB-KW"/>
</dbReference>
<evidence type="ECO:0000256" key="1">
    <source>
        <dbReference type="ARBA" id="ARBA00004141"/>
    </source>
</evidence>
<dbReference type="PROSITE" id="PS50267">
    <property type="entry name" value="NA_NEUROTRAN_SYMP_3"/>
    <property type="match status" value="1"/>
</dbReference>
<keyword evidence="6 10" id="KW-0472">Membrane</keyword>
<proteinExistence type="inferred from homology"/>